<dbReference type="Proteomes" id="UP000030746">
    <property type="component" value="Unassembled WGS sequence"/>
</dbReference>
<reference evidence="2 3" key="1">
    <citation type="journal article" date="2013" name="Nature">
        <title>Insights into bilaterian evolution from three spiralian genomes.</title>
        <authorList>
            <person name="Simakov O."/>
            <person name="Marletaz F."/>
            <person name="Cho S.J."/>
            <person name="Edsinger-Gonzales E."/>
            <person name="Havlak P."/>
            <person name="Hellsten U."/>
            <person name="Kuo D.H."/>
            <person name="Larsson T."/>
            <person name="Lv J."/>
            <person name="Arendt D."/>
            <person name="Savage R."/>
            <person name="Osoegawa K."/>
            <person name="de Jong P."/>
            <person name="Grimwood J."/>
            <person name="Chapman J.A."/>
            <person name="Shapiro H."/>
            <person name="Aerts A."/>
            <person name="Otillar R.P."/>
            <person name="Terry A.Y."/>
            <person name="Boore J.L."/>
            <person name="Grigoriev I.V."/>
            <person name="Lindberg D.R."/>
            <person name="Seaver E.C."/>
            <person name="Weisblat D.A."/>
            <person name="Putnam N.H."/>
            <person name="Rokhsar D.S."/>
        </authorList>
    </citation>
    <scope>NUCLEOTIDE SEQUENCE [LARGE SCALE GENOMIC DNA]</scope>
</reference>
<dbReference type="Pfam" id="PF14646">
    <property type="entry name" value="MYCBPAP"/>
    <property type="match status" value="2"/>
</dbReference>
<dbReference type="STRING" id="225164.V4BFG1"/>
<accession>V4BFG1</accession>
<name>V4BFG1_LOTGI</name>
<feature type="region of interest" description="Disordered" evidence="1">
    <location>
        <begin position="1"/>
        <end position="65"/>
    </location>
</feature>
<evidence type="ECO:0000313" key="2">
    <source>
        <dbReference type="EMBL" id="ESP04592.1"/>
    </source>
</evidence>
<dbReference type="PANTHER" id="PTHR48421:SF1">
    <property type="entry name" value="MYCBP-ASSOCIATED PROTEIN"/>
    <property type="match status" value="1"/>
</dbReference>
<dbReference type="PANTHER" id="PTHR48421">
    <property type="entry name" value="MYCBP-ASSOCIATED PROTEIN"/>
    <property type="match status" value="1"/>
</dbReference>
<dbReference type="CTD" id="20250426"/>
<dbReference type="AlphaFoldDB" id="V4BFG1"/>
<protein>
    <recommendedName>
        <fullName evidence="4">MYCBP-associated protein</fullName>
    </recommendedName>
</protein>
<feature type="compositionally biased region" description="Basic and acidic residues" evidence="1">
    <location>
        <begin position="739"/>
        <end position="762"/>
    </location>
</feature>
<dbReference type="RefSeq" id="XP_009044761.1">
    <property type="nucleotide sequence ID" value="XM_009046513.1"/>
</dbReference>
<dbReference type="GeneID" id="20250426"/>
<gene>
    <name evidence="2" type="ORF">LOTGIDRAFT_237328</name>
</gene>
<evidence type="ECO:0000256" key="1">
    <source>
        <dbReference type="SAM" id="MobiDB-lite"/>
    </source>
</evidence>
<dbReference type="KEGG" id="lgi:LOTGIDRAFT_237328"/>
<dbReference type="EMBL" id="KB199699">
    <property type="protein sequence ID" value="ESP04592.1"/>
    <property type="molecule type" value="Genomic_DNA"/>
</dbReference>
<evidence type="ECO:0000313" key="3">
    <source>
        <dbReference type="Proteomes" id="UP000030746"/>
    </source>
</evidence>
<dbReference type="OMA" id="IMNANEA"/>
<sequence length="828" mass="93891">MIPQKGKKVTLGQLGALLTGGGGGTGGRKKSVVRSSSSSCVHVDNDKKNNKKKKGSEKSVSSLQDICPPPKPAVLWNEEIAKLSILRNPWQKGILVKQKPKKKVTKYSIKKFKPKKREVVVSYPAEKSAPCKPYIGQSNPCIKFDKDGHIVPYCILGTEEEFFKQSSKKGQLIPEDEEDILCDDRESSELSGSATSQIPQSAYWAHVDEKRALLFHEETLVERKIIRKRLAESTKREERYLVMSDDFRQLKVDKNVMVNNDKHNFWDTEKKDTRSTGFWKLSSFLSQEIGGCHYTLTQAEQGWPKSPQLIGFPICTVQERVMGAKTKIPTVYSTPDTTKLYMKGTAQGGSICVSPGWENLLEDEEKVTVITPREIDFWNKQLYVNPDGTWKSFSSTDEDSRCKMPVITITGAYNYGPRIRLCGQAAKWYPKNINGGTVHAEAGEIGPINNIISFNVTLVNCGSTVLYYEWQKRDKERPFGILRPSKESFYFNDHTGTLVQGERKTIPCMFKSPTAGSFSEQWTLFTKPNLCGQGEIILTLWGLATTEDVDIYNRKSVDEHLSEKMKETAIKFTIESILERVCTPSDLYTDRNIPPTGSDLFQYKNRLPYNSVNVHDILQLANIVDSSHRFTTYNISIKRLNKLIRRKEMVDDLLNEDDPDNPIVLELGQESLLKELNTIISKLSFPSFIPSLDRKSEICRGMLSNSVDKFVDVSQKLKEMYGVKIEKVIQCKENVNEPTVKKSAKEGKEKKGSSPSRNEKHGSKGSKVHVTEKHHSAATRRPTLTEIIYILKEDPEIYRRYCDKLYIACQVIMVELADNIEKHFSCLN</sequence>
<organism evidence="2 3">
    <name type="scientific">Lottia gigantea</name>
    <name type="common">Giant owl limpet</name>
    <dbReference type="NCBI Taxonomy" id="225164"/>
    <lineage>
        <taxon>Eukaryota</taxon>
        <taxon>Metazoa</taxon>
        <taxon>Spiralia</taxon>
        <taxon>Lophotrochozoa</taxon>
        <taxon>Mollusca</taxon>
        <taxon>Gastropoda</taxon>
        <taxon>Patellogastropoda</taxon>
        <taxon>Lottioidea</taxon>
        <taxon>Lottiidae</taxon>
        <taxon>Lottia</taxon>
    </lineage>
</organism>
<dbReference type="HOGENOM" id="CLU_342334_0_0_1"/>
<keyword evidence="3" id="KW-1185">Reference proteome</keyword>
<feature type="region of interest" description="Disordered" evidence="1">
    <location>
        <begin position="739"/>
        <end position="778"/>
    </location>
</feature>
<dbReference type="OrthoDB" id="6121438at2759"/>
<dbReference type="InterPro" id="IPR032707">
    <property type="entry name" value="MYCBPAP"/>
</dbReference>
<proteinExistence type="predicted"/>
<evidence type="ECO:0008006" key="4">
    <source>
        <dbReference type="Google" id="ProtNLM"/>
    </source>
</evidence>